<organism evidence="1 2">
    <name type="scientific">Rugamonas aquatica</name>
    <dbReference type="NCBI Taxonomy" id="2743357"/>
    <lineage>
        <taxon>Bacteria</taxon>
        <taxon>Pseudomonadati</taxon>
        <taxon>Pseudomonadota</taxon>
        <taxon>Betaproteobacteria</taxon>
        <taxon>Burkholderiales</taxon>
        <taxon>Oxalobacteraceae</taxon>
        <taxon>Telluria group</taxon>
        <taxon>Rugamonas</taxon>
    </lineage>
</organism>
<proteinExistence type="predicted"/>
<sequence length="342" mass="38858">MVFTNHAKQLAGFTQHTPPQQISCRLIAIKIYSIHGLAFPEADEVRIGGLRPGVEYGIGNSLNKICREIIGEDITADEDNWLQEHSARKPFLVTVTAEENLATKACEWIRQEGDILQTYDAFTSEKNELDELTSQWEVPAVLRVGAALSTEDRLVKIVHVKTQKMGRLDDGRWLADIHFSGHASLTRNHGLPIDIASQLINDSARDVADVGERVSRLMYAAIQERDNMKAFLFSWMALEVLVNKRFDALSVKLFPDHGLPEEMGLRVAKLYQDKNRTREVRTASQKFAYLVIFQWRALEPTDFDAFVSVKKYRDEFAHGNAIDHRTLPTESILMLLNKILNQ</sequence>
<keyword evidence="2" id="KW-1185">Reference proteome</keyword>
<dbReference type="RefSeq" id="WP_152840807.1">
    <property type="nucleotide sequence ID" value="NZ_WHUG01000014.1"/>
</dbReference>
<evidence type="ECO:0000313" key="1">
    <source>
        <dbReference type="EMBL" id="MQA41591.1"/>
    </source>
</evidence>
<dbReference type="Proteomes" id="UP000440498">
    <property type="component" value="Unassembled WGS sequence"/>
</dbReference>
<reference evidence="1 2" key="1">
    <citation type="submission" date="2019-10" db="EMBL/GenBank/DDBJ databases">
        <title>Two novel species isolated from a subtropical stream in China.</title>
        <authorList>
            <person name="Lu H."/>
        </authorList>
    </citation>
    <scope>NUCLEOTIDE SEQUENCE [LARGE SCALE GENOMIC DNA]</scope>
    <source>
        <strain evidence="1 2">FT29W</strain>
    </source>
</reference>
<evidence type="ECO:0008006" key="3">
    <source>
        <dbReference type="Google" id="ProtNLM"/>
    </source>
</evidence>
<gene>
    <name evidence="1" type="ORF">GEV02_25930</name>
</gene>
<evidence type="ECO:0000313" key="2">
    <source>
        <dbReference type="Proteomes" id="UP000440498"/>
    </source>
</evidence>
<protein>
    <recommendedName>
        <fullName evidence="3">Apea-like HEPN domain-containing protein</fullName>
    </recommendedName>
</protein>
<dbReference type="EMBL" id="WHUG01000014">
    <property type="protein sequence ID" value="MQA41591.1"/>
    <property type="molecule type" value="Genomic_DNA"/>
</dbReference>
<dbReference type="AlphaFoldDB" id="A0A6A7N991"/>
<name>A0A6A7N991_9BURK</name>
<accession>A0A6A7N991</accession>
<comment type="caution">
    <text evidence="1">The sequence shown here is derived from an EMBL/GenBank/DDBJ whole genome shotgun (WGS) entry which is preliminary data.</text>
</comment>